<evidence type="ECO:0000256" key="2">
    <source>
        <dbReference type="SAM" id="Phobius"/>
    </source>
</evidence>
<dbReference type="InterPro" id="IPR039960">
    <property type="entry name" value="MCP1"/>
</dbReference>
<evidence type="ECO:0008006" key="6">
    <source>
        <dbReference type="Google" id="ProtNLM"/>
    </source>
</evidence>
<dbReference type="GO" id="GO:0055088">
    <property type="term" value="P:lipid homeostasis"/>
    <property type="evidence" value="ECO:0007669"/>
    <property type="project" value="InterPro"/>
</dbReference>
<dbReference type="PANTHER" id="PTHR38409:SF1">
    <property type="entry name" value="MITOCHONDRIAL ADAPTER PROTEIN MCP1"/>
    <property type="match status" value="1"/>
</dbReference>
<reference evidence="4" key="4">
    <citation type="submission" date="2024-02" db="EMBL/GenBank/DDBJ databases">
        <title>Comparative genomics of Cryptococcus and Kwoniella reveals pathogenesis evolution and contrasting modes of karyotype evolution via chromosome fusion or intercentromeric recombination.</title>
        <authorList>
            <person name="Coelho M.A."/>
            <person name="David-Palma M."/>
            <person name="Shea T."/>
            <person name="Bowers K."/>
            <person name="McGinley-Smith S."/>
            <person name="Mohammad A.W."/>
            <person name="Gnirke A."/>
            <person name="Yurkov A.M."/>
            <person name="Nowrousian M."/>
            <person name="Sun S."/>
            <person name="Cuomo C.A."/>
            <person name="Heitman J."/>
        </authorList>
    </citation>
    <scope>NUCLEOTIDE SEQUENCE</scope>
    <source>
        <strain evidence="4">CBS 10737</strain>
    </source>
</reference>
<keyword evidence="5" id="KW-1185">Reference proteome</keyword>
<dbReference type="EMBL" id="KI894009">
    <property type="protein sequence ID" value="OCF50781.1"/>
    <property type="molecule type" value="Genomic_DNA"/>
</dbReference>
<reference evidence="4" key="2">
    <citation type="submission" date="2013-07" db="EMBL/GenBank/DDBJ databases">
        <authorList>
            <consortium name="The Broad Institute Genome Sequencing Platform"/>
            <person name="Cuomo C."/>
            <person name="Litvintseva A."/>
            <person name="Chen Y."/>
            <person name="Heitman J."/>
            <person name="Sun S."/>
            <person name="Springer D."/>
            <person name="Dromer F."/>
            <person name="Young S.K."/>
            <person name="Zeng Q."/>
            <person name="Gargeya S."/>
            <person name="Fitzgerald M."/>
            <person name="Abouelleil A."/>
            <person name="Alvarado L."/>
            <person name="Berlin A.M."/>
            <person name="Chapman S.B."/>
            <person name="Dewar J."/>
            <person name="Goldberg J."/>
            <person name="Griggs A."/>
            <person name="Gujja S."/>
            <person name="Hansen M."/>
            <person name="Howarth C."/>
            <person name="Imamovic A."/>
            <person name="Larimer J."/>
            <person name="McCowan C."/>
            <person name="Murphy C."/>
            <person name="Pearson M."/>
            <person name="Priest M."/>
            <person name="Roberts A."/>
            <person name="Saif S."/>
            <person name="Shea T."/>
            <person name="Sykes S."/>
            <person name="Wortman J."/>
            <person name="Nusbaum C."/>
            <person name="Birren B."/>
        </authorList>
    </citation>
    <scope>NUCLEOTIDE SEQUENCE</scope>
    <source>
        <strain evidence="4">CBS 10737</strain>
    </source>
</reference>
<proteinExistence type="predicted"/>
<keyword evidence="2" id="KW-0472">Membrane</keyword>
<dbReference type="OrthoDB" id="10259513at2759"/>
<feature type="transmembrane region" description="Helical" evidence="2">
    <location>
        <begin position="133"/>
        <end position="150"/>
    </location>
</feature>
<dbReference type="AlphaFoldDB" id="A0A1B9I5P4"/>
<keyword evidence="2" id="KW-0812">Transmembrane</keyword>
<evidence type="ECO:0000313" key="4">
    <source>
        <dbReference type="EMBL" id="WWC68557.1"/>
    </source>
</evidence>
<feature type="transmembrane region" description="Helical" evidence="2">
    <location>
        <begin position="90"/>
        <end position="113"/>
    </location>
</feature>
<evidence type="ECO:0000313" key="3">
    <source>
        <dbReference type="EMBL" id="OCF50781.1"/>
    </source>
</evidence>
<dbReference type="RefSeq" id="XP_019012000.1">
    <property type="nucleotide sequence ID" value="XM_019154597.1"/>
</dbReference>
<dbReference type="EMBL" id="CP144521">
    <property type="protein sequence ID" value="WWC68557.1"/>
    <property type="molecule type" value="Genomic_DNA"/>
</dbReference>
<dbReference type="GeneID" id="30171206"/>
<accession>A0A1B9I5P4</accession>
<evidence type="ECO:0000256" key="1">
    <source>
        <dbReference type="SAM" id="MobiDB-lite"/>
    </source>
</evidence>
<feature type="region of interest" description="Disordered" evidence="1">
    <location>
        <begin position="1"/>
        <end position="25"/>
    </location>
</feature>
<feature type="transmembrane region" description="Helical" evidence="2">
    <location>
        <begin position="263"/>
        <end position="283"/>
    </location>
</feature>
<evidence type="ECO:0000313" key="5">
    <source>
        <dbReference type="Proteomes" id="UP000094020"/>
    </source>
</evidence>
<dbReference type="KEGG" id="kpin:30171206"/>
<dbReference type="Proteomes" id="UP000094020">
    <property type="component" value="Chromosome 3"/>
</dbReference>
<gene>
    <name evidence="3" type="ORF">I206_02837</name>
    <name evidence="4" type="ORF">I206_102486</name>
</gene>
<keyword evidence="2" id="KW-1133">Transmembrane helix</keyword>
<sequence length="307" mass="35330">MSPPPPEIPLPHQLAKQNDDSDPTRSRFNLPSKGQFIKFLTLTQNTSAMVFTIFLIPHLASPLVASVAGLEGADKTMMISRDLYIPLEPIIIYIPIGIHITSSILRRLIIIFYPNPNEIKNWKKIKNKLPKQIHQIIAYPLIILIINHYLTHRLIPSFKKFPINSLSPSELNWEFIGYNLNNNLLSWLNYLILIGFTSWHSIIGSMKIISFLKGSSPLDKFEKQLIIKENNNNNNNKNEEEEIIEISTKSNSKNRKIPKKRQVSLNALVFVILGITTIGLYRVKKDTGIISPLMKIRYDAIFQFYWK</sequence>
<reference evidence="3" key="1">
    <citation type="submission" date="2013-07" db="EMBL/GenBank/DDBJ databases">
        <title>The Genome Sequence of Cryptococcus pinus CBS10737.</title>
        <authorList>
            <consortium name="The Broad Institute Genome Sequencing Platform"/>
            <person name="Cuomo C."/>
            <person name="Litvintseva A."/>
            <person name="Chen Y."/>
            <person name="Heitman J."/>
            <person name="Sun S."/>
            <person name="Springer D."/>
            <person name="Dromer F."/>
            <person name="Young S.K."/>
            <person name="Zeng Q."/>
            <person name="Gargeya S."/>
            <person name="Fitzgerald M."/>
            <person name="Abouelleil A."/>
            <person name="Alvarado L."/>
            <person name="Berlin A.M."/>
            <person name="Chapman S.B."/>
            <person name="Dewar J."/>
            <person name="Goldberg J."/>
            <person name="Griggs A."/>
            <person name="Gujja S."/>
            <person name="Hansen M."/>
            <person name="Howarth C."/>
            <person name="Imamovic A."/>
            <person name="Larimer J."/>
            <person name="McCowan C."/>
            <person name="Murphy C."/>
            <person name="Pearson M."/>
            <person name="Priest M."/>
            <person name="Roberts A."/>
            <person name="Saif S."/>
            <person name="Shea T."/>
            <person name="Sykes S."/>
            <person name="Wortman J."/>
            <person name="Nusbaum C."/>
            <person name="Birren B."/>
        </authorList>
    </citation>
    <scope>NUCLEOTIDE SEQUENCE [LARGE SCALE GENOMIC DNA]</scope>
    <source>
        <strain evidence="3">CBS 10737</strain>
    </source>
</reference>
<dbReference type="PANTHER" id="PTHR38409">
    <property type="entry name" value="MDM10-COMPLEMENTING PROTEIN 1"/>
    <property type="match status" value="1"/>
</dbReference>
<organism evidence="3">
    <name type="scientific">Kwoniella pini CBS 10737</name>
    <dbReference type="NCBI Taxonomy" id="1296096"/>
    <lineage>
        <taxon>Eukaryota</taxon>
        <taxon>Fungi</taxon>
        <taxon>Dikarya</taxon>
        <taxon>Basidiomycota</taxon>
        <taxon>Agaricomycotina</taxon>
        <taxon>Tremellomycetes</taxon>
        <taxon>Tremellales</taxon>
        <taxon>Cryptococcaceae</taxon>
        <taxon>Kwoniella</taxon>
    </lineage>
</organism>
<feature type="transmembrane region" description="Helical" evidence="2">
    <location>
        <begin position="48"/>
        <end position="70"/>
    </location>
</feature>
<name>A0A1B9I5P4_9TREE</name>
<protein>
    <recommendedName>
        <fullName evidence="6">Mitochondrial adapter protein MCP1 transmembrane domain-containing protein</fullName>
    </recommendedName>
</protein>
<reference evidence="3" key="3">
    <citation type="submission" date="2016-07" db="EMBL/GenBank/DDBJ databases">
        <title>Evolution of pathogenesis and genome organization in the Tremellales.</title>
        <authorList>
            <person name="Cuomo C."/>
            <person name="Litvintseva A."/>
            <person name="Heitman J."/>
            <person name="Chen Y."/>
            <person name="Sun S."/>
            <person name="Springer D."/>
            <person name="Dromer F."/>
            <person name="Young S."/>
            <person name="Zeng Q."/>
            <person name="Chapman S."/>
            <person name="Gujja S."/>
            <person name="Saif S."/>
            <person name="Birren B."/>
        </authorList>
    </citation>
    <scope>NUCLEOTIDE SEQUENCE</scope>
    <source>
        <strain evidence="3">CBS 10737</strain>
    </source>
</reference>